<feature type="region of interest" description="Disordered" evidence="1">
    <location>
        <begin position="49"/>
        <end position="84"/>
    </location>
</feature>
<evidence type="ECO:0000313" key="3">
    <source>
        <dbReference type="Proteomes" id="UP000265663"/>
    </source>
</evidence>
<dbReference type="EMBL" id="KE747828">
    <property type="protein sequence ID" value="RMZ71905.1"/>
    <property type="molecule type" value="Genomic_DNA"/>
</dbReference>
<gene>
    <name evidence="2" type="ORF">GMOD_00009263</name>
</gene>
<evidence type="ECO:0000256" key="1">
    <source>
        <dbReference type="SAM" id="MobiDB-lite"/>
    </source>
</evidence>
<protein>
    <submittedName>
        <fullName evidence="2">Uncharacterized protein</fullName>
    </submittedName>
</protein>
<dbReference type="OrthoDB" id="3695316at2759"/>
<proteinExistence type="predicted"/>
<sequence length="356" mass="40716">MERVKIEPDSPEGLAPPLEIEVPTGFQRAEWESLTEGYNCEADEISAILSQRGQGGSQRGRPTSLKVPYKGSLSTSSRAVAQRDRASQLDIEQRELEAAQASDRSAKYQLRKRIMKTPKYQGLSEIEKAALLSAKEEELAEDRYRSQKSIEWLQGRLDNAHKKWDTINHQVAMRKHHQILAQTTAIDEDSSEGGPQPRCALRLFGKGGTLEKIMRKTYEEGLANLNDNSFESKEAKNEWEEFVDKLTPEELSMVTNKTWTQHEPKPVFDLIKNADKVILEAYKPYIPGKNSDECEEEVDDDSEIDDYFNQQDNEYETEEQWEEVKAEATQQEINESDRSESEFEGFSDSEFEGFSD</sequence>
<evidence type="ECO:0000313" key="2">
    <source>
        <dbReference type="EMBL" id="RMZ71905.1"/>
    </source>
</evidence>
<organism evidence="2 3">
    <name type="scientific">Pyrenophora seminiperda CCB06</name>
    <dbReference type="NCBI Taxonomy" id="1302712"/>
    <lineage>
        <taxon>Eukaryota</taxon>
        <taxon>Fungi</taxon>
        <taxon>Dikarya</taxon>
        <taxon>Ascomycota</taxon>
        <taxon>Pezizomycotina</taxon>
        <taxon>Dothideomycetes</taxon>
        <taxon>Pleosporomycetidae</taxon>
        <taxon>Pleosporales</taxon>
        <taxon>Pleosporineae</taxon>
        <taxon>Pleosporaceae</taxon>
        <taxon>Pyrenophora</taxon>
    </lineage>
</organism>
<accession>A0A3M7MBL1</accession>
<reference evidence="2 3" key="1">
    <citation type="journal article" date="2014" name="PLoS ONE">
        <title>De novo Genome Assembly of the Fungal Plant Pathogen Pyrenophora semeniperda.</title>
        <authorList>
            <person name="Soliai M.M."/>
            <person name="Meyer S.E."/>
            <person name="Udall J.A."/>
            <person name="Elzinga D.E."/>
            <person name="Hermansen R.A."/>
            <person name="Bodily P.M."/>
            <person name="Hart A.A."/>
            <person name="Coleman C.E."/>
        </authorList>
    </citation>
    <scope>NUCLEOTIDE SEQUENCE [LARGE SCALE GENOMIC DNA]</scope>
    <source>
        <strain evidence="2 3">CCB06</strain>
        <tissue evidence="2">Mycelium</tissue>
    </source>
</reference>
<feature type="compositionally biased region" description="Acidic residues" evidence="1">
    <location>
        <begin position="342"/>
        <end position="356"/>
    </location>
</feature>
<name>A0A3M7MBL1_9PLEO</name>
<feature type="region of interest" description="Disordered" evidence="1">
    <location>
        <begin position="314"/>
        <end position="356"/>
    </location>
</feature>
<dbReference type="AlphaFoldDB" id="A0A3M7MBL1"/>
<keyword evidence="3" id="KW-1185">Reference proteome</keyword>
<dbReference type="Proteomes" id="UP000265663">
    <property type="component" value="Unassembled WGS sequence"/>
</dbReference>